<dbReference type="GO" id="GO:0016747">
    <property type="term" value="F:acyltransferase activity, transferring groups other than amino-acyl groups"/>
    <property type="evidence" value="ECO:0007669"/>
    <property type="project" value="InterPro"/>
</dbReference>
<organism evidence="2 3">
    <name type="scientific">Paraglaciecola hydrolytica</name>
    <dbReference type="NCBI Taxonomy" id="1799789"/>
    <lineage>
        <taxon>Bacteria</taxon>
        <taxon>Pseudomonadati</taxon>
        <taxon>Pseudomonadota</taxon>
        <taxon>Gammaproteobacteria</taxon>
        <taxon>Alteromonadales</taxon>
        <taxon>Alteromonadaceae</taxon>
        <taxon>Paraglaciecola</taxon>
    </lineage>
</organism>
<protein>
    <submittedName>
        <fullName evidence="2">Acetyltransferase</fullName>
    </submittedName>
</protein>
<evidence type="ECO:0000313" key="3">
    <source>
        <dbReference type="Proteomes" id="UP000070299"/>
    </source>
</evidence>
<dbReference type="InterPro" id="IPR000182">
    <property type="entry name" value="GNAT_dom"/>
</dbReference>
<proteinExistence type="predicted"/>
<keyword evidence="2" id="KW-0808">Transferase</keyword>
<name>A0A148KLD9_9ALTE</name>
<sequence>MDIKIATTSAQIESCFAVLKELRPHLVATEFVSTITRLHQSHGFCLVYLCAPDVKAVAGIRMAEWLYRGKYLEIEDLVTATNARSKGYGSTLFDWLCHYAKQHDCKQVRLVSGVQREDAHRFYLGKGMKYEAKYFSLNI</sequence>
<dbReference type="Pfam" id="PF00583">
    <property type="entry name" value="Acetyltransf_1"/>
    <property type="match status" value="1"/>
</dbReference>
<dbReference type="AlphaFoldDB" id="A0A148KLD9"/>
<dbReference type="InterPro" id="IPR016181">
    <property type="entry name" value="Acyl_CoA_acyltransferase"/>
</dbReference>
<dbReference type="EMBL" id="LSNE01000015">
    <property type="protein sequence ID" value="KXI27133.1"/>
    <property type="molecule type" value="Genomic_DNA"/>
</dbReference>
<dbReference type="PROSITE" id="PS51186">
    <property type="entry name" value="GNAT"/>
    <property type="match status" value="1"/>
</dbReference>
<keyword evidence="3" id="KW-1185">Reference proteome</keyword>
<dbReference type="SUPFAM" id="SSF55729">
    <property type="entry name" value="Acyl-CoA N-acyltransferases (Nat)"/>
    <property type="match status" value="1"/>
</dbReference>
<feature type="domain" description="N-acetyltransferase" evidence="1">
    <location>
        <begin position="1"/>
        <end position="139"/>
    </location>
</feature>
<dbReference type="STRING" id="1799789.AX660_01740"/>
<dbReference type="OrthoDB" id="9799601at2"/>
<evidence type="ECO:0000313" key="2">
    <source>
        <dbReference type="EMBL" id="KXI27133.1"/>
    </source>
</evidence>
<dbReference type="Proteomes" id="UP000070299">
    <property type="component" value="Unassembled WGS sequence"/>
</dbReference>
<reference evidence="3" key="1">
    <citation type="submission" date="2016-02" db="EMBL/GenBank/DDBJ databases">
        <authorList>
            <person name="Schultz-Johansen M."/>
            <person name="Glaring M.A."/>
            <person name="Bech P.K."/>
            <person name="Stougaard P."/>
        </authorList>
    </citation>
    <scope>NUCLEOTIDE SEQUENCE [LARGE SCALE GENOMIC DNA]</scope>
    <source>
        <strain evidence="3">S66</strain>
    </source>
</reference>
<dbReference type="RefSeq" id="WP_068381513.1">
    <property type="nucleotide sequence ID" value="NZ_LSNE01000015.1"/>
</dbReference>
<gene>
    <name evidence="2" type="ORF">AX660_01740</name>
</gene>
<dbReference type="Gene3D" id="3.40.630.30">
    <property type="match status" value="1"/>
</dbReference>
<dbReference type="CDD" id="cd04301">
    <property type="entry name" value="NAT_SF"/>
    <property type="match status" value="1"/>
</dbReference>
<comment type="caution">
    <text evidence="2">The sequence shown here is derived from an EMBL/GenBank/DDBJ whole genome shotgun (WGS) entry which is preliminary data.</text>
</comment>
<accession>A0A148KLD9</accession>
<evidence type="ECO:0000259" key="1">
    <source>
        <dbReference type="PROSITE" id="PS51186"/>
    </source>
</evidence>